<comment type="caution">
    <text evidence="3">The sequence shown here is derived from an EMBL/GenBank/DDBJ whole genome shotgun (WGS) entry which is preliminary data.</text>
</comment>
<keyword evidence="4" id="KW-1185">Reference proteome</keyword>
<dbReference type="GO" id="GO:0070626">
    <property type="term" value="F:(S)-2-(5-amino-1-(5-phospho-D-ribosyl)imidazole-4-carboxamido) succinate lyase (fumarate-forming) activity"/>
    <property type="evidence" value="ECO:0007669"/>
    <property type="project" value="TreeGrafter"/>
</dbReference>
<sequence length="454" mass="48559">MGTRLSSSTLYAHLWGTPELAAIFDERAMLQSWLDILAALARAQSTLGIVPAASAAAITSAAKVDALDLDYVAEQTRVTSHSTLGLIRGLLRVLPEEVREHVYVGATVQDVSDTWFGVVMRDVGAIVYRDLRALEASLLELAQAHRDTVMAGRTHGQPGAPITFGFKVASWADEVRRHIERLRDGRDRWLVGQLGGAVGALAFFGPEGPQLRARFCEEVGLADPGISWLTARDRIAEFGSVLAMAAGTLARIGTEVYELARPEIGELAEAAPAGAVSSITMPHKRNPEGSEHLDTLARLARSSAAVLVEGMVAGHERDGRAWKAEWIALPEVCQLTGTALRLARSLVDGLEVHPDAMARTVDRFGPGLGSERVLAGLSAKIGKHRAQQALHEVLREDGRDPGDLAEGLVARGLATADEVRGWGRASAVDAAAGMVDTVLERARAARAGEPERWS</sequence>
<protein>
    <submittedName>
        <fullName evidence="3">Adenylosuccinate lyase family protein</fullName>
    </submittedName>
</protein>
<organism evidence="3 4">
    <name type="scientific">Pseudonocardia bannensis</name>
    <dbReference type="NCBI Taxonomy" id="630973"/>
    <lineage>
        <taxon>Bacteria</taxon>
        <taxon>Bacillati</taxon>
        <taxon>Actinomycetota</taxon>
        <taxon>Actinomycetes</taxon>
        <taxon>Pseudonocardiales</taxon>
        <taxon>Pseudonocardiaceae</taxon>
        <taxon>Pseudonocardia</taxon>
    </lineage>
</organism>
<dbReference type="PANTHER" id="PTHR43172:SF1">
    <property type="entry name" value="ADENYLOSUCCINATE LYASE"/>
    <property type="match status" value="1"/>
</dbReference>
<reference evidence="3 4" key="1">
    <citation type="submission" date="2020-04" db="EMBL/GenBank/DDBJ databases">
        <authorList>
            <person name="Klaysubun C."/>
            <person name="Duangmal K."/>
            <person name="Lipun K."/>
        </authorList>
    </citation>
    <scope>NUCLEOTIDE SEQUENCE [LARGE SCALE GENOMIC DNA]</scope>
    <source>
        <strain evidence="3 4">DSM 45300</strain>
    </source>
</reference>
<dbReference type="InterPro" id="IPR008948">
    <property type="entry name" value="L-Aspartase-like"/>
</dbReference>
<dbReference type="InterPro" id="IPR022761">
    <property type="entry name" value="Fumarate_lyase_N"/>
</dbReference>
<evidence type="ECO:0000256" key="1">
    <source>
        <dbReference type="ARBA" id="ARBA00023239"/>
    </source>
</evidence>
<gene>
    <name evidence="3" type="ORF">HF519_20675</name>
</gene>
<dbReference type="Gene3D" id="1.10.275.10">
    <property type="entry name" value="Fumarase/aspartase (N-terminal domain)"/>
    <property type="match status" value="1"/>
</dbReference>
<dbReference type="PRINTS" id="PR00145">
    <property type="entry name" value="ARGSUCLYASE"/>
</dbReference>
<dbReference type="PRINTS" id="PR00149">
    <property type="entry name" value="FUMRATELYASE"/>
</dbReference>
<accession>A0A848DN22</accession>
<dbReference type="AlphaFoldDB" id="A0A848DN22"/>
<dbReference type="Pfam" id="PF00206">
    <property type="entry name" value="Lyase_1"/>
    <property type="match status" value="1"/>
</dbReference>
<name>A0A848DN22_9PSEU</name>
<dbReference type="CDD" id="cd01597">
    <property type="entry name" value="pCLME"/>
    <property type="match status" value="1"/>
</dbReference>
<dbReference type="Proteomes" id="UP000586918">
    <property type="component" value="Unassembled WGS sequence"/>
</dbReference>
<dbReference type="PANTHER" id="PTHR43172">
    <property type="entry name" value="ADENYLOSUCCINATE LYASE"/>
    <property type="match status" value="1"/>
</dbReference>
<dbReference type="EMBL" id="JAAXKZ010000088">
    <property type="protein sequence ID" value="NMH93945.1"/>
    <property type="molecule type" value="Genomic_DNA"/>
</dbReference>
<dbReference type="InterPro" id="IPR000362">
    <property type="entry name" value="Fumarate_lyase_fam"/>
</dbReference>
<proteinExistence type="predicted"/>
<dbReference type="SUPFAM" id="SSF48557">
    <property type="entry name" value="L-aspartase-like"/>
    <property type="match status" value="1"/>
</dbReference>
<feature type="domain" description="Fumarate lyase N-terminal" evidence="2">
    <location>
        <begin position="17"/>
        <end position="296"/>
    </location>
</feature>
<dbReference type="InterPro" id="IPR024083">
    <property type="entry name" value="Fumarase/histidase_N"/>
</dbReference>
<dbReference type="GO" id="GO:0004018">
    <property type="term" value="F:N6-(1,2-dicarboxyethyl)AMP AMP-lyase (fumarate-forming) activity"/>
    <property type="evidence" value="ECO:0007669"/>
    <property type="project" value="TreeGrafter"/>
</dbReference>
<evidence type="ECO:0000259" key="2">
    <source>
        <dbReference type="Pfam" id="PF00206"/>
    </source>
</evidence>
<keyword evidence="1 3" id="KW-0456">Lyase</keyword>
<dbReference type="GO" id="GO:0005829">
    <property type="term" value="C:cytosol"/>
    <property type="evidence" value="ECO:0007669"/>
    <property type="project" value="TreeGrafter"/>
</dbReference>
<dbReference type="Gene3D" id="1.20.200.10">
    <property type="entry name" value="Fumarase/aspartase (Central domain)"/>
    <property type="match status" value="1"/>
</dbReference>
<evidence type="ECO:0000313" key="4">
    <source>
        <dbReference type="Proteomes" id="UP000586918"/>
    </source>
</evidence>
<dbReference type="RefSeq" id="WP_169414638.1">
    <property type="nucleotide sequence ID" value="NZ_JAAXKZ010000088.1"/>
</dbReference>
<dbReference type="GO" id="GO:0044208">
    <property type="term" value="P:'de novo' AMP biosynthetic process"/>
    <property type="evidence" value="ECO:0007669"/>
    <property type="project" value="TreeGrafter"/>
</dbReference>
<evidence type="ECO:0000313" key="3">
    <source>
        <dbReference type="EMBL" id="NMH93945.1"/>
    </source>
</evidence>